<evidence type="ECO:0000313" key="2">
    <source>
        <dbReference type="EMBL" id="WUN83836.1"/>
    </source>
</evidence>
<proteinExistence type="predicted"/>
<keyword evidence="3" id="KW-1185">Reference proteome</keyword>
<organism evidence="2 3">
    <name type="scientific">Streptomyces erythrochromogenes</name>
    <dbReference type="NCBI Taxonomy" id="285574"/>
    <lineage>
        <taxon>Bacteria</taxon>
        <taxon>Bacillati</taxon>
        <taxon>Actinomycetota</taxon>
        <taxon>Actinomycetes</taxon>
        <taxon>Kitasatosporales</taxon>
        <taxon>Streptomycetaceae</taxon>
        <taxon>Streptomyces</taxon>
    </lineage>
</organism>
<reference evidence="2" key="1">
    <citation type="submission" date="2022-10" db="EMBL/GenBank/DDBJ databases">
        <title>The complete genomes of actinobacterial strains from the NBC collection.</title>
        <authorList>
            <person name="Joergensen T.S."/>
            <person name="Alvarez Arevalo M."/>
            <person name="Sterndorff E.B."/>
            <person name="Faurdal D."/>
            <person name="Vuksanovic O."/>
            <person name="Mourched A.-S."/>
            <person name="Charusanti P."/>
            <person name="Shaw S."/>
            <person name="Blin K."/>
            <person name="Weber T."/>
        </authorList>
    </citation>
    <scope>NUCLEOTIDE SEQUENCE</scope>
    <source>
        <strain evidence="2">NBC_00303</strain>
    </source>
</reference>
<feature type="region of interest" description="Disordered" evidence="1">
    <location>
        <begin position="1"/>
        <end position="20"/>
    </location>
</feature>
<gene>
    <name evidence="2" type="ORF">OHA91_38260</name>
</gene>
<name>A0ABZ1QMD1_9ACTN</name>
<dbReference type="GeneID" id="95502025"/>
<evidence type="ECO:0000313" key="3">
    <source>
        <dbReference type="Proteomes" id="UP001432312"/>
    </source>
</evidence>
<protein>
    <submittedName>
        <fullName evidence="2">Uncharacterized protein</fullName>
    </submittedName>
</protein>
<evidence type="ECO:0000256" key="1">
    <source>
        <dbReference type="SAM" id="MobiDB-lite"/>
    </source>
</evidence>
<dbReference type="Proteomes" id="UP001432312">
    <property type="component" value="Chromosome"/>
</dbReference>
<sequence>MEGADLRRTGAPGFRSGAEGFSRHRKIPTLELLAMEAPHIQAVDADFDGCAGGELMLTLREFDSSSWDVRTADTWVLSEARVHD</sequence>
<accession>A0ABZ1QMD1</accession>
<dbReference type="EMBL" id="CP108036">
    <property type="protein sequence ID" value="WUN83836.1"/>
    <property type="molecule type" value="Genomic_DNA"/>
</dbReference>
<dbReference type="RefSeq" id="WP_245240222.1">
    <property type="nucleotide sequence ID" value="NZ_CP108036.1"/>
</dbReference>